<dbReference type="GO" id="GO:0009435">
    <property type="term" value="P:NAD+ biosynthetic process"/>
    <property type="evidence" value="ECO:0007669"/>
    <property type="project" value="UniProtKB-UniRule"/>
</dbReference>
<evidence type="ECO:0000256" key="3">
    <source>
        <dbReference type="ARBA" id="ARBA00009014"/>
    </source>
</evidence>
<keyword evidence="7 11" id="KW-0547">Nucleotide-binding</keyword>
<dbReference type="InterPro" id="IPR014729">
    <property type="entry name" value="Rossmann-like_a/b/a_fold"/>
</dbReference>
<keyword evidence="8 11" id="KW-0067">ATP-binding</keyword>
<evidence type="ECO:0000256" key="6">
    <source>
        <dbReference type="ARBA" id="ARBA00022695"/>
    </source>
</evidence>
<proteinExistence type="inferred from homology"/>
<dbReference type="InterPro" id="IPR005248">
    <property type="entry name" value="NadD/NMNAT"/>
</dbReference>
<dbReference type="NCBIfam" id="TIGR00125">
    <property type="entry name" value="cyt_tran_rel"/>
    <property type="match status" value="1"/>
</dbReference>
<comment type="pathway">
    <text evidence="2 11">Cofactor biosynthesis; NAD(+) biosynthesis; deamido-NAD(+) from nicotinate D-ribonucleotide: step 1/1.</text>
</comment>
<dbReference type="EMBL" id="UNSC01000003">
    <property type="protein sequence ID" value="SZD72358.1"/>
    <property type="molecule type" value="Genomic_DNA"/>
</dbReference>
<dbReference type="GO" id="GO:0005524">
    <property type="term" value="F:ATP binding"/>
    <property type="evidence" value="ECO:0007669"/>
    <property type="project" value="UniProtKB-KW"/>
</dbReference>
<keyword evidence="5 11" id="KW-0808">Transferase</keyword>
<sequence>MKIGLFFGTFNPIHQGHLILAHHIQQYSSLDQVWFVVTPRSPFKKNEKLTDDYTRLNMVELAIGNYPNLFSSTIEFGLKQPNYTVTTLAILREKYPHHEFSLIMGEDNLGGLHKWRNSEFLVSEYDIWVYPRLHPGSKTPQVDMQRIFRVENAPVIEISSTFIRQAIAEKKNVRPLLPPEVFHFIDGSNLYQ</sequence>
<keyword evidence="9 11" id="KW-0520">NAD</keyword>
<dbReference type="Gene3D" id="3.40.50.620">
    <property type="entry name" value="HUPs"/>
    <property type="match status" value="1"/>
</dbReference>
<dbReference type="Proteomes" id="UP000262142">
    <property type="component" value="Unassembled WGS sequence"/>
</dbReference>
<dbReference type="CDD" id="cd02165">
    <property type="entry name" value="NMNAT"/>
    <property type="match status" value="1"/>
</dbReference>
<accession>A0A383TYQ8</accession>
<evidence type="ECO:0000256" key="9">
    <source>
        <dbReference type="ARBA" id="ARBA00023027"/>
    </source>
</evidence>
<keyword evidence="4 11" id="KW-0662">Pyridine nucleotide biosynthesis</keyword>
<reference evidence="13 14" key="1">
    <citation type="submission" date="2018-09" db="EMBL/GenBank/DDBJ databases">
        <authorList>
            <consortium name="Pathogen Informatics"/>
        </authorList>
    </citation>
    <scope>NUCLEOTIDE SEQUENCE [LARGE SCALE GENOMIC DNA]</scope>
    <source>
        <strain evidence="13 14">OH-22767</strain>
    </source>
</reference>
<dbReference type="Pfam" id="PF01467">
    <property type="entry name" value="CTP_transf_like"/>
    <property type="match status" value="1"/>
</dbReference>
<evidence type="ECO:0000256" key="2">
    <source>
        <dbReference type="ARBA" id="ARBA00005019"/>
    </source>
</evidence>
<evidence type="ECO:0000313" key="13">
    <source>
        <dbReference type="EMBL" id="SZD72358.1"/>
    </source>
</evidence>
<gene>
    <name evidence="11 13" type="primary">nadD</name>
    <name evidence="13" type="ORF">SAMEA104719789_00803</name>
</gene>
<keyword evidence="6 11" id="KW-0548">Nucleotidyltransferase</keyword>
<evidence type="ECO:0000256" key="1">
    <source>
        <dbReference type="ARBA" id="ARBA00002324"/>
    </source>
</evidence>
<organism evidence="13 14">
    <name type="scientific">Candidatus Ornithobacterium hominis</name>
    <dbReference type="NCBI Taxonomy" id="2497989"/>
    <lineage>
        <taxon>Bacteria</taxon>
        <taxon>Pseudomonadati</taxon>
        <taxon>Bacteroidota</taxon>
        <taxon>Flavobacteriia</taxon>
        <taxon>Flavobacteriales</taxon>
        <taxon>Weeksellaceae</taxon>
        <taxon>Ornithobacterium</taxon>
    </lineage>
</organism>
<dbReference type="InterPro" id="IPR004821">
    <property type="entry name" value="Cyt_trans-like"/>
</dbReference>
<evidence type="ECO:0000256" key="5">
    <source>
        <dbReference type="ARBA" id="ARBA00022679"/>
    </source>
</evidence>
<name>A0A383TYQ8_9FLAO</name>
<dbReference type="UniPathway" id="UPA00253">
    <property type="reaction ID" value="UER00332"/>
</dbReference>
<dbReference type="PANTHER" id="PTHR39321">
    <property type="entry name" value="NICOTINATE-NUCLEOTIDE ADENYLYLTRANSFERASE-RELATED"/>
    <property type="match status" value="1"/>
</dbReference>
<evidence type="ECO:0000256" key="4">
    <source>
        <dbReference type="ARBA" id="ARBA00022642"/>
    </source>
</evidence>
<dbReference type="HAMAP" id="MF_00244">
    <property type="entry name" value="NaMN_adenylyltr"/>
    <property type="match status" value="1"/>
</dbReference>
<dbReference type="NCBIfam" id="TIGR00482">
    <property type="entry name" value="nicotinate (nicotinamide) nucleotide adenylyltransferase"/>
    <property type="match status" value="1"/>
</dbReference>
<comment type="similarity">
    <text evidence="3 11">Belongs to the NadD family.</text>
</comment>
<evidence type="ECO:0000256" key="7">
    <source>
        <dbReference type="ARBA" id="ARBA00022741"/>
    </source>
</evidence>
<comment type="catalytic activity">
    <reaction evidence="10 11">
        <text>nicotinate beta-D-ribonucleotide + ATP + H(+) = deamido-NAD(+) + diphosphate</text>
        <dbReference type="Rhea" id="RHEA:22860"/>
        <dbReference type="ChEBI" id="CHEBI:15378"/>
        <dbReference type="ChEBI" id="CHEBI:30616"/>
        <dbReference type="ChEBI" id="CHEBI:33019"/>
        <dbReference type="ChEBI" id="CHEBI:57502"/>
        <dbReference type="ChEBI" id="CHEBI:58437"/>
        <dbReference type="EC" id="2.7.7.18"/>
    </reaction>
</comment>
<feature type="domain" description="Cytidyltransferase-like" evidence="12">
    <location>
        <begin position="5"/>
        <end position="165"/>
    </location>
</feature>
<evidence type="ECO:0000256" key="11">
    <source>
        <dbReference type="HAMAP-Rule" id="MF_00244"/>
    </source>
</evidence>
<dbReference type="AlphaFoldDB" id="A0A383TYQ8"/>
<dbReference type="RefSeq" id="WP_119059190.1">
    <property type="nucleotide sequence ID" value="NZ_UNSC01000003.1"/>
</dbReference>
<evidence type="ECO:0000259" key="12">
    <source>
        <dbReference type="Pfam" id="PF01467"/>
    </source>
</evidence>
<protein>
    <recommendedName>
        <fullName evidence="11">Probable nicotinate-nucleotide adenylyltransferase</fullName>
        <ecNumber evidence="11">2.7.7.18</ecNumber>
    </recommendedName>
    <alternativeName>
        <fullName evidence="11">Deamido-NAD(+) diphosphorylase</fullName>
    </alternativeName>
    <alternativeName>
        <fullName evidence="11">Deamido-NAD(+) pyrophosphorylase</fullName>
    </alternativeName>
    <alternativeName>
        <fullName evidence="11">Nicotinate mononucleotide adenylyltransferase</fullName>
        <shortName evidence="11">NaMN adenylyltransferase</shortName>
    </alternativeName>
</protein>
<comment type="function">
    <text evidence="1 11">Catalyzes the reversible adenylation of nicotinate mononucleotide (NaMN) to nicotinic acid adenine dinucleotide (NaAD).</text>
</comment>
<dbReference type="SUPFAM" id="SSF52374">
    <property type="entry name" value="Nucleotidylyl transferase"/>
    <property type="match status" value="1"/>
</dbReference>
<dbReference type="OrthoDB" id="5295945at2"/>
<evidence type="ECO:0000256" key="8">
    <source>
        <dbReference type="ARBA" id="ARBA00022840"/>
    </source>
</evidence>
<keyword evidence="14" id="KW-1185">Reference proteome</keyword>
<evidence type="ECO:0000313" key="14">
    <source>
        <dbReference type="Proteomes" id="UP000262142"/>
    </source>
</evidence>
<evidence type="ECO:0000256" key="10">
    <source>
        <dbReference type="ARBA" id="ARBA00048721"/>
    </source>
</evidence>
<dbReference type="GO" id="GO:0004515">
    <property type="term" value="F:nicotinate-nucleotide adenylyltransferase activity"/>
    <property type="evidence" value="ECO:0007669"/>
    <property type="project" value="UniProtKB-UniRule"/>
</dbReference>
<dbReference type="EC" id="2.7.7.18" evidence="11"/>
<dbReference type="PANTHER" id="PTHR39321:SF3">
    <property type="entry name" value="PHOSPHOPANTETHEINE ADENYLYLTRANSFERASE"/>
    <property type="match status" value="1"/>
</dbReference>